<evidence type="ECO:0000313" key="6">
    <source>
        <dbReference type="Proteomes" id="UP000051913"/>
    </source>
</evidence>
<comment type="subcellular location">
    <subcellularLocation>
        <location evidence="1">Periplasm</location>
    </subcellularLocation>
</comment>
<evidence type="ECO:0000256" key="1">
    <source>
        <dbReference type="ARBA" id="ARBA00004418"/>
    </source>
</evidence>
<dbReference type="SUPFAM" id="SSF53850">
    <property type="entry name" value="Periplasmic binding protein-like II"/>
    <property type="match status" value="1"/>
</dbReference>
<evidence type="ECO:0000313" key="5">
    <source>
        <dbReference type="EMBL" id="KRQ96297.1"/>
    </source>
</evidence>
<gene>
    <name evidence="5" type="ORF">CP49_37080</name>
</gene>
<evidence type="ECO:0000256" key="2">
    <source>
        <dbReference type="ARBA" id="ARBA00008520"/>
    </source>
</evidence>
<evidence type="ECO:0000256" key="3">
    <source>
        <dbReference type="ARBA" id="ARBA00022764"/>
    </source>
</evidence>
<dbReference type="PANTHER" id="PTHR43649">
    <property type="entry name" value="ARABINOSE-BINDING PROTEIN-RELATED"/>
    <property type="match status" value="1"/>
</dbReference>
<dbReference type="Pfam" id="PF13416">
    <property type="entry name" value="SBP_bac_8"/>
    <property type="match status" value="1"/>
</dbReference>
<protein>
    <recommendedName>
        <fullName evidence="7">ABC transporter substrate-binding protein</fullName>
    </recommendedName>
</protein>
<dbReference type="EMBL" id="LLXX01000194">
    <property type="protein sequence ID" value="KRQ96297.1"/>
    <property type="molecule type" value="Genomic_DNA"/>
</dbReference>
<comment type="caution">
    <text evidence="5">The sequence shown here is derived from an EMBL/GenBank/DDBJ whole genome shotgun (WGS) entry which is preliminary data.</text>
</comment>
<evidence type="ECO:0008006" key="7">
    <source>
        <dbReference type="Google" id="ProtNLM"/>
    </source>
</evidence>
<name>A0A0R3KKP1_9BRAD</name>
<reference evidence="5 6" key="1">
    <citation type="submission" date="2014-03" db="EMBL/GenBank/DDBJ databases">
        <title>Bradyrhizobium valentinum sp. nov., isolated from effective nodules of Lupinus mariae-josephae, a lupine endemic of basic-lime soils in Eastern Spain.</title>
        <authorList>
            <person name="Duran D."/>
            <person name="Rey L."/>
            <person name="Navarro A."/>
            <person name="Busquets A."/>
            <person name="Imperial J."/>
            <person name="Ruiz-Argueso T."/>
        </authorList>
    </citation>
    <scope>NUCLEOTIDE SEQUENCE [LARGE SCALE GENOMIC DNA]</scope>
    <source>
        <strain evidence="5 6">LmjM3</strain>
    </source>
</reference>
<dbReference type="PANTHER" id="PTHR43649:SF12">
    <property type="entry name" value="DIACETYLCHITOBIOSE BINDING PROTEIN DASA"/>
    <property type="match status" value="1"/>
</dbReference>
<dbReference type="Proteomes" id="UP000051913">
    <property type="component" value="Unassembled WGS sequence"/>
</dbReference>
<keyword evidence="3" id="KW-0574">Periplasm</keyword>
<dbReference type="AlphaFoldDB" id="A0A0R3KKP1"/>
<keyword evidence="4" id="KW-0732">Signal</keyword>
<dbReference type="GO" id="GO:0042597">
    <property type="term" value="C:periplasmic space"/>
    <property type="evidence" value="ECO:0007669"/>
    <property type="project" value="UniProtKB-SubCell"/>
</dbReference>
<dbReference type="RefSeq" id="WP_057854606.1">
    <property type="nucleotide sequence ID" value="NZ_LLXX01000194.1"/>
</dbReference>
<feature type="chain" id="PRO_5006442185" description="ABC transporter substrate-binding protein" evidence="4">
    <location>
        <begin position="26"/>
        <end position="422"/>
    </location>
</feature>
<keyword evidence="6" id="KW-1185">Reference proteome</keyword>
<comment type="similarity">
    <text evidence="2">Belongs to the bacterial solute-binding protein 1 family.</text>
</comment>
<sequence>MSSFKRVLCSISFVAALLAANAAFSETLEIAAGSDNTKLLEHIGAAFEIANPGVKVNVPPGPRSYDDLAQDLLRRATIGQPLPDLVVVGSGQRLYAERSLAVELDPFIAANPELEIARASPVVREKGRVGKAIYGAAIGVATPTILFNSDLVGKAGSDPNNLPTDWDGVLALARKINRLGPPIVGGYIEADGGGAISLLWLLQSNGGSLMNEDETRLQIDTPAGRAAMNVLKGFGEAGQATAAMTRDQARQAFAAGTIGVLAGTSSTIAFAEKAAGNRFKVLAEPFPVKPEGGTIATAGPITSILTKDPERQKLALKFIEFALGPRGQQIVAESSGYYPLNQRSINASPELKSLLAQRPNANAVLSRLDVATGWYAPPGPNAPRIFTIVTDHLLRVVGLKEAPEVAVKALTKEIEPLVNIRR</sequence>
<accession>A0A0R3KKP1</accession>
<feature type="signal peptide" evidence="4">
    <location>
        <begin position="1"/>
        <end position="25"/>
    </location>
</feature>
<organism evidence="5 6">
    <name type="scientific">Bradyrhizobium valentinum</name>
    <dbReference type="NCBI Taxonomy" id="1518501"/>
    <lineage>
        <taxon>Bacteria</taxon>
        <taxon>Pseudomonadati</taxon>
        <taxon>Pseudomonadota</taxon>
        <taxon>Alphaproteobacteria</taxon>
        <taxon>Hyphomicrobiales</taxon>
        <taxon>Nitrobacteraceae</taxon>
        <taxon>Bradyrhizobium</taxon>
    </lineage>
</organism>
<dbReference type="Gene3D" id="3.40.190.10">
    <property type="entry name" value="Periplasmic binding protein-like II"/>
    <property type="match status" value="1"/>
</dbReference>
<evidence type="ECO:0000256" key="4">
    <source>
        <dbReference type="SAM" id="SignalP"/>
    </source>
</evidence>
<dbReference type="InterPro" id="IPR006059">
    <property type="entry name" value="SBP"/>
</dbReference>
<proteinExistence type="inferred from homology"/>
<dbReference type="InterPro" id="IPR050490">
    <property type="entry name" value="Bact_solute-bd_prot1"/>
</dbReference>